<protein>
    <recommendedName>
        <fullName evidence="3">Flagellin</fullName>
    </recommendedName>
</protein>
<keyword evidence="7" id="KW-1185">Reference proteome</keyword>
<comment type="function">
    <text evidence="3">Flagellin is the subunit protein which polymerizes to form the filaments of bacterial flagella.</text>
</comment>
<dbReference type="PANTHER" id="PTHR42792">
    <property type="entry name" value="FLAGELLIN"/>
    <property type="match status" value="1"/>
</dbReference>
<dbReference type="InterPro" id="IPR001492">
    <property type="entry name" value="Flagellin"/>
</dbReference>
<dbReference type="RefSeq" id="WP_209943887.1">
    <property type="nucleotide sequence ID" value="NZ_JAGGJU010000004.1"/>
</dbReference>
<dbReference type="InterPro" id="IPR001029">
    <property type="entry name" value="Flagellin_N"/>
</dbReference>
<dbReference type="PANTHER" id="PTHR42792:SF2">
    <property type="entry name" value="FLAGELLIN"/>
    <property type="match status" value="1"/>
</dbReference>
<gene>
    <name evidence="6" type="ORF">J2Z17_001695</name>
</gene>
<evidence type="ECO:0000313" key="7">
    <source>
        <dbReference type="Proteomes" id="UP000759443"/>
    </source>
</evidence>
<evidence type="ECO:0000259" key="5">
    <source>
        <dbReference type="Pfam" id="PF00700"/>
    </source>
</evidence>
<evidence type="ECO:0000259" key="4">
    <source>
        <dbReference type="Pfam" id="PF00669"/>
    </source>
</evidence>
<name>A0ABS4DX46_9HYPH</name>
<dbReference type="SUPFAM" id="SSF64518">
    <property type="entry name" value="Phase 1 flagellin"/>
    <property type="match status" value="1"/>
</dbReference>
<reference evidence="6 7" key="1">
    <citation type="submission" date="2021-03" db="EMBL/GenBank/DDBJ databases">
        <title>Genomic Encyclopedia of Type Strains, Phase IV (KMG-IV): sequencing the most valuable type-strain genomes for metagenomic binning, comparative biology and taxonomic classification.</title>
        <authorList>
            <person name="Goeker M."/>
        </authorList>
    </citation>
    <scope>NUCLEOTIDE SEQUENCE [LARGE SCALE GENOMIC DNA]</scope>
    <source>
        <strain evidence="6 7">DSM 21600</strain>
    </source>
</reference>
<accession>A0ABS4DX46</accession>
<dbReference type="Pfam" id="PF00669">
    <property type="entry name" value="Flagellin_N"/>
    <property type="match status" value="1"/>
</dbReference>
<feature type="domain" description="Flagellin N-terminal" evidence="4">
    <location>
        <begin position="6"/>
        <end position="134"/>
    </location>
</feature>
<dbReference type="Pfam" id="PF00700">
    <property type="entry name" value="Flagellin_C"/>
    <property type="match status" value="1"/>
</dbReference>
<feature type="domain" description="Flagellin C-terminal" evidence="5">
    <location>
        <begin position="237"/>
        <end position="312"/>
    </location>
</feature>
<comment type="subcellular location">
    <subcellularLocation>
        <location evidence="3">Secreted</location>
    </subcellularLocation>
    <subcellularLocation>
        <location evidence="3">Bacterial flagellum</location>
    </subcellularLocation>
</comment>
<proteinExistence type="inferred from homology"/>
<sequence>MITLLTNTNTKTALEVLRANGSQINSAERRVSTGYAVATAADDAAYWSIATTMRSDSKTLSAVEDALGMAAAVVDTAANGFSNATEALKDVKALLVLAREPGVDREKIGTDLDELKAQLKSVAHASSFSGENWLWRSDASQDADRNLVASFNRSADGTIKLVDMTYEIAGQAGTSDVNFLVDDASGESGILTGSGFASELGTSKDWVLFNGENGPIHTEMALSKTTSDADIDEMITVVDAMAERAIDVGSTLGSLSSRVALQTSFAGNLTDSLSRGVGKMVDADMDQESSRLRALQAQRMLGSQSLSIINASASVFRQLFN</sequence>
<keyword evidence="2 3" id="KW-0975">Bacterial flagellum</keyword>
<keyword evidence="6" id="KW-0282">Flagellum</keyword>
<dbReference type="InterPro" id="IPR046358">
    <property type="entry name" value="Flagellin_C"/>
</dbReference>
<dbReference type="Gene3D" id="1.20.1330.10">
    <property type="entry name" value="f41 fragment of flagellin, N-terminal domain"/>
    <property type="match status" value="1"/>
</dbReference>
<keyword evidence="3" id="KW-0964">Secreted</keyword>
<comment type="similarity">
    <text evidence="1 3">Belongs to the bacterial flagellin family.</text>
</comment>
<evidence type="ECO:0000313" key="6">
    <source>
        <dbReference type="EMBL" id="MBP1850261.1"/>
    </source>
</evidence>
<keyword evidence="6" id="KW-0966">Cell projection</keyword>
<keyword evidence="6" id="KW-0969">Cilium</keyword>
<evidence type="ECO:0000256" key="1">
    <source>
        <dbReference type="ARBA" id="ARBA00005709"/>
    </source>
</evidence>
<organism evidence="6 7">
    <name type="scientific">Rhizobium halophytocola</name>
    <dbReference type="NCBI Taxonomy" id="735519"/>
    <lineage>
        <taxon>Bacteria</taxon>
        <taxon>Pseudomonadati</taxon>
        <taxon>Pseudomonadota</taxon>
        <taxon>Alphaproteobacteria</taxon>
        <taxon>Hyphomicrobiales</taxon>
        <taxon>Rhizobiaceae</taxon>
        <taxon>Rhizobium/Agrobacterium group</taxon>
        <taxon>Rhizobium</taxon>
    </lineage>
</organism>
<comment type="caution">
    <text evidence="6">The sequence shown here is derived from an EMBL/GenBank/DDBJ whole genome shotgun (WGS) entry which is preliminary data.</text>
</comment>
<evidence type="ECO:0000256" key="2">
    <source>
        <dbReference type="ARBA" id="ARBA00023143"/>
    </source>
</evidence>
<dbReference type="Proteomes" id="UP000759443">
    <property type="component" value="Unassembled WGS sequence"/>
</dbReference>
<dbReference type="EMBL" id="JAGGJU010000004">
    <property type="protein sequence ID" value="MBP1850261.1"/>
    <property type="molecule type" value="Genomic_DNA"/>
</dbReference>
<evidence type="ECO:0000256" key="3">
    <source>
        <dbReference type="RuleBase" id="RU362073"/>
    </source>
</evidence>